<reference evidence="2" key="1">
    <citation type="journal article" date="2021" name="Microorganisms">
        <title>The Ever-Expanding Pseudomonas Genus: Description of 43 New Species and Partition of the Pseudomonas putida Group.</title>
        <authorList>
            <person name="Girard L."/>
            <person name="Lood C."/>
            <person name="Hofte M."/>
            <person name="Vandamme P."/>
            <person name="Rokni-Zadeh H."/>
            <person name="van Noort V."/>
            <person name="Lavigne R."/>
            <person name="De Mot R."/>
        </authorList>
    </citation>
    <scope>NUCLEOTIDE SEQUENCE</scope>
    <source>
        <strain evidence="2">COW39</strain>
    </source>
</reference>
<sequence>MDDLLTHRRCSTTWGTLRSLGMCWLLVLGAALPCSARAVPEHEGSAPLGTALVARLQGALQAREYYRGEIDGLAGAHTQEAIYLMQLDFELPLTGSVNARLLRLLDIPAPAWLAQ</sequence>
<protein>
    <submittedName>
        <fullName evidence="2">Peptidoglycan-binding protein</fullName>
    </submittedName>
</protein>
<proteinExistence type="predicted"/>
<evidence type="ECO:0000259" key="1">
    <source>
        <dbReference type="Pfam" id="PF01471"/>
    </source>
</evidence>
<gene>
    <name evidence="2" type="ORF">KSS95_20775</name>
</gene>
<feature type="domain" description="Peptidoglycan binding-like" evidence="1">
    <location>
        <begin position="52"/>
        <end position="105"/>
    </location>
</feature>
<accession>A0ABX8M763</accession>
<evidence type="ECO:0000313" key="2">
    <source>
        <dbReference type="EMBL" id="QXH34557.1"/>
    </source>
</evidence>
<evidence type="ECO:0000313" key="3">
    <source>
        <dbReference type="Proteomes" id="UP001047646"/>
    </source>
</evidence>
<name>A0ABX8M763_9PSED</name>
<dbReference type="Pfam" id="PF01471">
    <property type="entry name" value="PG_binding_1"/>
    <property type="match status" value="1"/>
</dbReference>
<dbReference type="EMBL" id="CP077073">
    <property type="protein sequence ID" value="QXH34557.1"/>
    <property type="molecule type" value="Genomic_DNA"/>
</dbReference>
<dbReference type="Proteomes" id="UP001047646">
    <property type="component" value="Chromosome"/>
</dbReference>
<keyword evidence="3" id="KW-1185">Reference proteome</keyword>
<dbReference type="InterPro" id="IPR002477">
    <property type="entry name" value="Peptidoglycan-bd-like"/>
</dbReference>
<organism evidence="2 3">
    <name type="scientific">Pseudomonas muyukensis</name>
    <dbReference type="NCBI Taxonomy" id="2842357"/>
    <lineage>
        <taxon>Bacteria</taxon>
        <taxon>Pseudomonadati</taxon>
        <taxon>Pseudomonadota</taxon>
        <taxon>Gammaproteobacteria</taxon>
        <taxon>Pseudomonadales</taxon>
        <taxon>Pseudomonadaceae</taxon>
        <taxon>Pseudomonas</taxon>
    </lineage>
</organism>
<dbReference type="RefSeq" id="WP_217849236.1">
    <property type="nucleotide sequence ID" value="NZ_CP077073.1"/>
</dbReference>